<proteinExistence type="inferred from homology"/>
<evidence type="ECO:0000256" key="5">
    <source>
        <dbReference type="ARBA" id="ARBA00023172"/>
    </source>
</evidence>
<dbReference type="PANTHER" id="PTHR30349">
    <property type="entry name" value="PHAGE INTEGRASE-RELATED"/>
    <property type="match status" value="1"/>
</dbReference>
<evidence type="ECO:0000256" key="4">
    <source>
        <dbReference type="ARBA" id="ARBA00023125"/>
    </source>
</evidence>
<dbReference type="GO" id="GO:0003677">
    <property type="term" value="F:DNA binding"/>
    <property type="evidence" value="ECO:0007669"/>
    <property type="project" value="UniProtKB-UniRule"/>
</dbReference>
<comment type="function">
    <text evidence="1">Site-specific tyrosine recombinase, which acts by catalyzing the cutting and rejoining of the recombining DNA molecules.</text>
</comment>
<dbReference type="InterPro" id="IPR010998">
    <property type="entry name" value="Integrase_recombinase_N"/>
</dbReference>
<dbReference type="GO" id="GO:0006310">
    <property type="term" value="P:DNA recombination"/>
    <property type="evidence" value="ECO:0007669"/>
    <property type="project" value="UniProtKB-KW"/>
</dbReference>
<evidence type="ECO:0000313" key="10">
    <source>
        <dbReference type="Proteomes" id="UP000220438"/>
    </source>
</evidence>
<dbReference type="SUPFAM" id="SSF56349">
    <property type="entry name" value="DNA breaking-rejoining enzymes"/>
    <property type="match status" value="2"/>
</dbReference>
<evidence type="ECO:0000256" key="2">
    <source>
        <dbReference type="ARBA" id="ARBA00008857"/>
    </source>
</evidence>
<sequence length="502" mass="56359">MASVKNAAARFNVTPEYVRKLCRTGKICYTAISSRKWLVNMDTLAQFFAQGEPVREDSQQVTNGLVLDSDMLLDDLIDRWFEEYANKQLKAKTLYDYRRMRGRISAGLGHLKVSKIKPAHVMAFYNNLEERGVRRDSTYTATKALLNLLPRGTRGELAKKAGIGQDTMRMVYAGKSVSRKTAEKVSAAVGLAFSKAFVEHTKKDGMLNNNSVIRYQAMLSSIFKKGVQWGLINENPCSRAEHPKAEEIDVRVLTEEEIPTLLDALSDAPPQYSVITQLALLLGARRGEICALRWSDIDFEKGTLSIKRTVQSIPGIGLVFNTPKTRRGKRCLRIGADCVELLQEYRRYQKAERFRIGSAWVRKVTLENGKVVDNDMLFTKWNGEPMDPDIISSWFPKFLEAHNLPDVNFHSLRHSNASILIAAHVPITTVSGRLGHAQTSTTLNYYASALQLGTHLLHKEGVVRAIGRLVLGGQDMSSLVERFGFTAKGPTHRHWSACRAYL</sequence>
<accession>A0A2A7BG88</accession>
<feature type="domain" description="Tyr recombinase" evidence="7">
    <location>
        <begin position="248"/>
        <end position="464"/>
    </location>
</feature>
<evidence type="ECO:0000259" key="8">
    <source>
        <dbReference type="PROSITE" id="PS51900"/>
    </source>
</evidence>
<evidence type="ECO:0000256" key="3">
    <source>
        <dbReference type="ARBA" id="ARBA00022908"/>
    </source>
</evidence>
<dbReference type="InterPro" id="IPR050090">
    <property type="entry name" value="Tyrosine_recombinase_XerCD"/>
</dbReference>
<gene>
    <name evidence="9" type="ORF">CHR61_02075</name>
</gene>
<dbReference type="InterPro" id="IPR011010">
    <property type="entry name" value="DNA_brk_join_enz"/>
</dbReference>
<dbReference type="Pfam" id="PF14659">
    <property type="entry name" value="Phage_int_SAM_3"/>
    <property type="match status" value="1"/>
</dbReference>
<protein>
    <submittedName>
        <fullName evidence="9">Site-specific integrase</fullName>
    </submittedName>
</protein>
<dbReference type="InterPro" id="IPR044068">
    <property type="entry name" value="CB"/>
</dbReference>
<dbReference type="AlphaFoldDB" id="A0A2A7BG88"/>
<dbReference type="GO" id="GO:0015074">
    <property type="term" value="P:DNA integration"/>
    <property type="evidence" value="ECO:0007669"/>
    <property type="project" value="UniProtKB-KW"/>
</dbReference>
<dbReference type="Proteomes" id="UP000220438">
    <property type="component" value="Unassembled WGS sequence"/>
</dbReference>
<organism evidence="9 10">
    <name type="scientific">Faecalibacterium prausnitzii</name>
    <dbReference type="NCBI Taxonomy" id="853"/>
    <lineage>
        <taxon>Bacteria</taxon>
        <taxon>Bacillati</taxon>
        <taxon>Bacillota</taxon>
        <taxon>Clostridia</taxon>
        <taxon>Eubacteriales</taxon>
        <taxon>Oscillospiraceae</taxon>
        <taxon>Faecalibacterium</taxon>
    </lineage>
</organism>
<dbReference type="EMBL" id="NOUW01000007">
    <property type="protein sequence ID" value="PDX90437.1"/>
    <property type="molecule type" value="Genomic_DNA"/>
</dbReference>
<dbReference type="InterPro" id="IPR013762">
    <property type="entry name" value="Integrase-like_cat_sf"/>
</dbReference>
<dbReference type="InterPro" id="IPR002104">
    <property type="entry name" value="Integrase_catalytic"/>
</dbReference>
<name>A0A2A7BG88_9FIRM</name>
<dbReference type="RefSeq" id="WP_097770066.1">
    <property type="nucleotide sequence ID" value="NZ_NOUW01000007.1"/>
</dbReference>
<feature type="domain" description="Core-binding (CB)" evidence="8">
    <location>
        <begin position="71"/>
        <end position="153"/>
    </location>
</feature>
<dbReference type="InterPro" id="IPR004107">
    <property type="entry name" value="Integrase_SAM-like_N"/>
</dbReference>
<dbReference type="PROSITE" id="PS51898">
    <property type="entry name" value="TYR_RECOMBINASE"/>
    <property type="match status" value="1"/>
</dbReference>
<dbReference type="Gene3D" id="1.10.150.130">
    <property type="match status" value="1"/>
</dbReference>
<dbReference type="Pfam" id="PF00589">
    <property type="entry name" value="Phage_integrase"/>
    <property type="match status" value="1"/>
</dbReference>
<keyword evidence="4 6" id="KW-0238">DNA-binding</keyword>
<keyword evidence="5" id="KW-0233">DNA recombination</keyword>
<evidence type="ECO:0000313" key="9">
    <source>
        <dbReference type="EMBL" id="PDX90437.1"/>
    </source>
</evidence>
<keyword evidence="3" id="KW-0229">DNA integration</keyword>
<evidence type="ECO:0000256" key="6">
    <source>
        <dbReference type="PROSITE-ProRule" id="PRU01248"/>
    </source>
</evidence>
<comment type="caution">
    <text evidence="9">The sequence shown here is derived from an EMBL/GenBank/DDBJ whole genome shotgun (WGS) entry which is preliminary data.</text>
</comment>
<dbReference type="Gene3D" id="1.10.443.10">
    <property type="entry name" value="Intergrase catalytic core"/>
    <property type="match status" value="1"/>
</dbReference>
<comment type="similarity">
    <text evidence="2">Belongs to the 'phage' integrase family.</text>
</comment>
<dbReference type="CDD" id="cd01189">
    <property type="entry name" value="INT_ICEBs1_C_like"/>
    <property type="match status" value="1"/>
</dbReference>
<evidence type="ECO:0000259" key="7">
    <source>
        <dbReference type="PROSITE" id="PS51898"/>
    </source>
</evidence>
<reference evidence="9 10" key="1">
    <citation type="journal article" date="2017" name="Front. Microbiol.">
        <title>New Insights into the Diversity of the Genus Faecalibacterium.</title>
        <authorList>
            <person name="Benevides L."/>
            <person name="Burman S."/>
            <person name="Martin R."/>
            <person name="Robert V."/>
            <person name="Thomas M."/>
            <person name="Miquel S."/>
            <person name="Chain F."/>
            <person name="Sokol H."/>
            <person name="Bermudez-Humaran L.G."/>
            <person name="Morrison M."/>
            <person name="Langella P."/>
            <person name="Azevedo V.A."/>
            <person name="Chatel J.M."/>
            <person name="Soares S."/>
        </authorList>
    </citation>
    <scope>NUCLEOTIDE SEQUENCE [LARGE SCALE GENOMIC DNA]</scope>
    <source>
        <strain evidence="9 10">AHMP21</strain>
    </source>
</reference>
<evidence type="ECO:0000256" key="1">
    <source>
        <dbReference type="ARBA" id="ARBA00003283"/>
    </source>
</evidence>
<dbReference type="PROSITE" id="PS51900">
    <property type="entry name" value="CB"/>
    <property type="match status" value="1"/>
</dbReference>